<evidence type="ECO:0000256" key="3">
    <source>
        <dbReference type="ARBA" id="ARBA00022676"/>
    </source>
</evidence>
<evidence type="ECO:0000256" key="1">
    <source>
        <dbReference type="ARBA" id="ARBA00004236"/>
    </source>
</evidence>
<accession>A0AA96LW41</accession>
<evidence type="ECO:0000256" key="10">
    <source>
        <dbReference type="ARBA" id="ARBA00040345"/>
    </source>
</evidence>
<sequence>MSDNKVELDAEQVSPSSSAPSPPPVVSVIIPVCNEAATLAKVIRQAFLVHKHTEVIVIENGSTDGSKEIAERAGARVFSFPHRLGHDVGRSLGAKEAKGDILLFVDADFIIPAKEMIPLIQAVEQGVDVALNKYNGNTSNKEIHRVVLAKYALNAILSRADLQGNSMTSIPHAISRRALQTIGAENLAIPPLAQTIAIQSGLRIRAPHYIEVGNRNRVRTHATPGDPVGDLILGDHLEAIGWLIQATDARAHLLDKTRKREKLR</sequence>
<keyword evidence="5" id="KW-0125">Carotenoid biosynthesis</keyword>
<feature type="region of interest" description="Disordered" evidence="11">
    <location>
        <begin position="1"/>
        <end position="23"/>
    </location>
</feature>
<evidence type="ECO:0000313" key="13">
    <source>
        <dbReference type="EMBL" id="WNR45745.1"/>
    </source>
</evidence>
<feature type="domain" description="Glycosyltransferase 2-like" evidence="12">
    <location>
        <begin position="27"/>
        <end position="153"/>
    </location>
</feature>
<dbReference type="InterPro" id="IPR029044">
    <property type="entry name" value="Nucleotide-diphossugar_trans"/>
</dbReference>
<dbReference type="EMBL" id="CP130319">
    <property type="protein sequence ID" value="WNR45745.1"/>
    <property type="molecule type" value="Genomic_DNA"/>
</dbReference>
<comment type="function">
    <text evidence="7">Catalyzes the glycosylation of 4,4'-diaponeurosporenoate, i.e. the esterification of glucose at the C1'' position with the carboxyl group of 4,4'-diaponeurosporenic acid, to form glycosyl-4,4'-diaponeurosporenoate. This is a step in the biosynthesis of staphyloxanthin, an orange pigment present in most staphylococci strains.</text>
</comment>
<dbReference type="KEGG" id="proo:MJB10_06490"/>
<evidence type="ECO:0000256" key="4">
    <source>
        <dbReference type="ARBA" id="ARBA00022679"/>
    </source>
</evidence>
<comment type="subcellular location">
    <subcellularLocation>
        <location evidence="1">Cell membrane</location>
    </subcellularLocation>
</comment>
<dbReference type="GO" id="GO:0016117">
    <property type="term" value="P:carotenoid biosynthetic process"/>
    <property type="evidence" value="ECO:0007669"/>
    <property type="project" value="UniProtKB-KW"/>
</dbReference>
<dbReference type="SUPFAM" id="SSF53448">
    <property type="entry name" value="Nucleotide-diphospho-sugar transferases"/>
    <property type="match status" value="1"/>
</dbReference>
<dbReference type="GO" id="GO:0016757">
    <property type="term" value="F:glycosyltransferase activity"/>
    <property type="evidence" value="ECO:0007669"/>
    <property type="project" value="UniProtKB-KW"/>
</dbReference>
<proteinExistence type="inferred from homology"/>
<dbReference type="RefSeq" id="WP_314802742.1">
    <property type="nucleotide sequence ID" value="NZ_CP130319.1"/>
</dbReference>
<evidence type="ECO:0000256" key="2">
    <source>
        <dbReference type="ARBA" id="ARBA00022475"/>
    </source>
</evidence>
<organism evidence="13 14">
    <name type="scientific">Paenibacillus roseopurpureus</name>
    <dbReference type="NCBI Taxonomy" id="2918901"/>
    <lineage>
        <taxon>Bacteria</taxon>
        <taxon>Bacillati</taxon>
        <taxon>Bacillota</taxon>
        <taxon>Bacilli</taxon>
        <taxon>Bacillales</taxon>
        <taxon>Paenibacillaceae</taxon>
        <taxon>Paenibacillus</taxon>
    </lineage>
</organism>
<keyword evidence="3 13" id="KW-0328">Glycosyltransferase</keyword>
<gene>
    <name evidence="13" type="ORF">MJB10_06490</name>
</gene>
<comment type="pathway">
    <text evidence="8">Carotenoid biosynthesis; staphyloxanthin biosynthesis; staphyloxanthin from farnesyl diphosphate: step 4/5.</text>
</comment>
<dbReference type="Pfam" id="PF00535">
    <property type="entry name" value="Glycos_transf_2"/>
    <property type="match status" value="1"/>
</dbReference>
<dbReference type="GO" id="GO:0005886">
    <property type="term" value="C:plasma membrane"/>
    <property type="evidence" value="ECO:0007669"/>
    <property type="project" value="UniProtKB-SubCell"/>
</dbReference>
<dbReference type="PANTHER" id="PTHR43646:SF2">
    <property type="entry name" value="GLYCOSYLTRANSFERASE 2-LIKE DOMAIN-CONTAINING PROTEIN"/>
    <property type="match status" value="1"/>
</dbReference>
<comment type="similarity">
    <text evidence="9">Belongs to the glycosyltransferase 2 family. CrtQ subfamily.</text>
</comment>
<keyword evidence="4 13" id="KW-0808">Transferase</keyword>
<evidence type="ECO:0000256" key="7">
    <source>
        <dbReference type="ARBA" id="ARBA00037281"/>
    </source>
</evidence>
<evidence type="ECO:0000256" key="9">
    <source>
        <dbReference type="ARBA" id="ARBA00038120"/>
    </source>
</evidence>
<dbReference type="Gene3D" id="3.90.550.10">
    <property type="entry name" value="Spore Coat Polysaccharide Biosynthesis Protein SpsA, Chain A"/>
    <property type="match status" value="1"/>
</dbReference>
<dbReference type="PANTHER" id="PTHR43646">
    <property type="entry name" value="GLYCOSYLTRANSFERASE"/>
    <property type="match status" value="1"/>
</dbReference>
<evidence type="ECO:0000256" key="5">
    <source>
        <dbReference type="ARBA" id="ARBA00022746"/>
    </source>
</evidence>
<evidence type="ECO:0000256" key="6">
    <source>
        <dbReference type="ARBA" id="ARBA00023136"/>
    </source>
</evidence>
<evidence type="ECO:0000313" key="14">
    <source>
        <dbReference type="Proteomes" id="UP001304650"/>
    </source>
</evidence>
<evidence type="ECO:0000256" key="11">
    <source>
        <dbReference type="SAM" id="MobiDB-lite"/>
    </source>
</evidence>
<evidence type="ECO:0000259" key="12">
    <source>
        <dbReference type="Pfam" id="PF00535"/>
    </source>
</evidence>
<evidence type="ECO:0000256" key="8">
    <source>
        <dbReference type="ARBA" id="ARBA00037904"/>
    </source>
</evidence>
<protein>
    <recommendedName>
        <fullName evidence="10">4,4'-diaponeurosporenoate glycosyltransferase</fullName>
    </recommendedName>
</protein>
<keyword evidence="6" id="KW-0472">Membrane</keyword>
<keyword evidence="14" id="KW-1185">Reference proteome</keyword>
<reference evidence="13" key="1">
    <citation type="submission" date="2022-02" db="EMBL/GenBank/DDBJ databases">
        <title>Paenibacillus sp. MBLB1832 Whole Genome Shotgun Sequencing.</title>
        <authorList>
            <person name="Hwang C.Y."/>
            <person name="Cho E.-S."/>
            <person name="Seo M.-J."/>
        </authorList>
    </citation>
    <scope>NUCLEOTIDE SEQUENCE</scope>
    <source>
        <strain evidence="13">MBLB1832</strain>
    </source>
</reference>
<dbReference type="InterPro" id="IPR001173">
    <property type="entry name" value="Glyco_trans_2-like"/>
</dbReference>
<dbReference type="AlphaFoldDB" id="A0AA96LW41"/>
<name>A0AA96LW41_9BACL</name>
<keyword evidence="2" id="KW-1003">Cell membrane</keyword>
<dbReference type="Proteomes" id="UP001304650">
    <property type="component" value="Chromosome"/>
</dbReference>